<dbReference type="OrthoDB" id="9807416at2"/>
<sequence>MNIDVLTIFPDMFKGPMETSIIGRAQGKGIVSIQTHDVRNYTDNKHRRVDDTPFGGGAGMVMMAQPFFDALEEILDVKAGERAPDTRVVLLTPQGKTFNQAKARELAQIPRLIMLCGRYEGIDDRVRQVWVDEELSIGDYVLTGGELAAMVIIDAVVRLLPGALGDETSAEEESFSDGLLEYPQFTKPAQFRGIEVPPILLSGHHESIRRWRRKESLKRTYQVRPELIKEQNFDFDDQVLMAEALRELGHDVEIPRKEKKKRTKGRG</sequence>
<keyword evidence="7 15" id="KW-0963">Cytoplasm</keyword>
<dbReference type="Gene3D" id="1.10.1270.20">
    <property type="entry name" value="tRNA(m1g37)methyltransferase, domain 2"/>
    <property type="match status" value="1"/>
</dbReference>
<evidence type="ECO:0000256" key="14">
    <source>
        <dbReference type="ARBA" id="ARBA00047783"/>
    </source>
</evidence>
<dbReference type="FunFam" id="1.10.1270.20:FF:000001">
    <property type="entry name" value="tRNA (guanine-N(1)-)-methyltransferase"/>
    <property type="match status" value="1"/>
</dbReference>
<evidence type="ECO:0000256" key="12">
    <source>
        <dbReference type="ARBA" id="ARBA00029736"/>
    </source>
</evidence>
<evidence type="ECO:0000256" key="3">
    <source>
        <dbReference type="ARBA" id="ARBA00007630"/>
    </source>
</evidence>
<organism evidence="19 20">
    <name type="scientific">Heliobacterium mobile</name>
    <name type="common">Heliobacillus mobilis</name>
    <dbReference type="NCBI Taxonomy" id="28064"/>
    <lineage>
        <taxon>Bacteria</taxon>
        <taxon>Bacillati</taxon>
        <taxon>Bacillota</taxon>
        <taxon>Clostridia</taxon>
        <taxon>Eubacteriales</taxon>
        <taxon>Heliobacteriaceae</taxon>
        <taxon>Heliobacterium</taxon>
    </lineage>
</organism>
<dbReference type="InterPro" id="IPR023148">
    <property type="entry name" value="tRNA_m1G_MeTrfase_C_sf"/>
</dbReference>
<dbReference type="Gene3D" id="3.40.1280.10">
    <property type="match status" value="1"/>
</dbReference>
<dbReference type="PIRSF" id="PIRSF000386">
    <property type="entry name" value="tRNA_mtase"/>
    <property type="match status" value="1"/>
</dbReference>
<dbReference type="InterPro" id="IPR002649">
    <property type="entry name" value="tRNA_m1G_MeTrfase_TrmD"/>
</dbReference>
<evidence type="ECO:0000256" key="7">
    <source>
        <dbReference type="ARBA" id="ARBA00022490"/>
    </source>
</evidence>
<evidence type="ECO:0000256" key="8">
    <source>
        <dbReference type="ARBA" id="ARBA00022603"/>
    </source>
</evidence>
<dbReference type="GO" id="GO:0052906">
    <property type="term" value="F:tRNA (guanine(37)-N1)-methyltransferase activity"/>
    <property type="evidence" value="ECO:0007669"/>
    <property type="project" value="UniProtKB-UniRule"/>
</dbReference>
<evidence type="ECO:0000256" key="2">
    <source>
        <dbReference type="ARBA" id="ARBA00004496"/>
    </source>
</evidence>
<evidence type="ECO:0000256" key="1">
    <source>
        <dbReference type="ARBA" id="ARBA00002634"/>
    </source>
</evidence>
<evidence type="ECO:0000256" key="5">
    <source>
        <dbReference type="ARBA" id="ARBA00012807"/>
    </source>
</evidence>
<evidence type="ECO:0000256" key="9">
    <source>
        <dbReference type="ARBA" id="ARBA00022679"/>
    </source>
</evidence>
<dbReference type="HAMAP" id="MF_00605">
    <property type="entry name" value="TrmD"/>
    <property type="match status" value="1"/>
</dbReference>
<dbReference type="AlphaFoldDB" id="A0A6I3SDE5"/>
<evidence type="ECO:0000313" key="20">
    <source>
        <dbReference type="Proteomes" id="UP000430670"/>
    </source>
</evidence>
<keyword evidence="20" id="KW-1185">Reference proteome</keyword>
<keyword evidence="9 15" id="KW-0808">Transferase</keyword>
<name>A0A6I3SDE5_HELMO</name>
<evidence type="ECO:0000256" key="10">
    <source>
        <dbReference type="ARBA" id="ARBA00022691"/>
    </source>
</evidence>
<dbReference type="Proteomes" id="UP000430670">
    <property type="component" value="Unassembled WGS sequence"/>
</dbReference>
<dbReference type="GO" id="GO:0005829">
    <property type="term" value="C:cytosol"/>
    <property type="evidence" value="ECO:0007669"/>
    <property type="project" value="TreeGrafter"/>
</dbReference>
<evidence type="ECO:0000256" key="16">
    <source>
        <dbReference type="PIRSR" id="PIRSR000386-1"/>
    </source>
</evidence>
<dbReference type="NCBIfam" id="NF000648">
    <property type="entry name" value="PRK00026.1"/>
    <property type="match status" value="1"/>
</dbReference>
<dbReference type="EC" id="2.1.1.228" evidence="5 15"/>
<feature type="binding site" evidence="15 16">
    <location>
        <begin position="137"/>
        <end position="142"/>
    </location>
    <ligand>
        <name>S-adenosyl-L-methionine</name>
        <dbReference type="ChEBI" id="CHEBI:59789"/>
    </ligand>
</feature>
<dbReference type="GO" id="GO:0002939">
    <property type="term" value="P:tRNA N1-guanine methylation"/>
    <property type="evidence" value="ECO:0007669"/>
    <property type="project" value="TreeGrafter"/>
</dbReference>
<evidence type="ECO:0000256" key="6">
    <source>
        <dbReference type="ARBA" id="ARBA00014679"/>
    </source>
</evidence>
<feature type="domain" description="tRNA methyltransferase TRMD/TRM10-type" evidence="18">
    <location>
        <begin position="1"/>
        <end position="229"/>
    </location>
</feature>
<feature type="binding site" evidence="15 16">
    <location>
        <position position="117"/>
    </location>
    <ligand>
        <name>S-adenosyl-L-methionine</name>
        <dbReference type="ChEBI" id="CHEBI:59789"/>
    </ligand>
</feature>
<evidence type="ECO:0000256" key="15">
    <source>
        <dbReference type="HAMAP-Rule" id="MF_00605"/>
    </source>
</evidence>
<dbReference type="RefSeq" id="WP_155474949.1">
    <property type="nucleotide sequence ID" value="NZ_WNKU01000001.1"/>
</dbReference>
<protein>
    <recommendedName>
        <fullName evidence="6 15">tRNA (guanine-N(1)-)-methyltransferase</fullName>
        <ecNumber evidence="5 15">2.1.1.228</ecNumber>
    </recommendedName>
    <alternativeName>
        <fullName evidence="12 15">M1G-methyltransferase</fullName>
    </alternativeName>
    <alternativeName>
        <fullName evidence="13 15">tRNA [GM37] methyltransferase</fullName>
    </alternativeName>
</protein>
<keyword evidence="8 15" id="KW-0489">Methyltransferase</keyword>
<reference evidence="19 20" key="1">
    <citation type="submission" date="2019-11" db="EMBL/GenBank/DDBJ databases">
        <title>Whole-genome sequence of a the green, strictly anaerobic photosynthetic bacterium Heliobacillus mobilis DSM 6151.</title>
        <authorList>
            <person name="Kyndt J.A."/>
            <person name="Meyer T.E."/>
        </authorList>
    </citation>
    <scope>NUCLEOTIDE SEQUENCE [LARGE SCALE GENOMIC DNA]</scope>
    <source>
        <strain evidence="19 20">DSM 6151</strain>
    </source>
</reference>
<dbReference type="FunFam" id="3.40.1280.10:FF:000001">
    <property type="entry name" value="tRNA (guanine-N(1)-)-methyltransferase"/>
    <property type="match status" value="1"/>
</dbReference>
<dbReference type="InterPro" id="IPR029028">
    <property type="entry name" value="Alpha/beta_knot_MTases"/>
</dbReference>
<keyword evidence="10 15" id="KW-0949">S-adenosyl-L-methionine</keyword>
<dbReference type="InterPro" id="IPR029026">
    <property type="entry name" value="tRNA_m1G_MTases_N"/>
</dbReference>
<accession>A0A6I3SDE5</accession>
<keyword evidence="11 15" id="KW-0819">tRNA processing</keyword>
<dbReference type="SUPFAM" id="SSF75217">
    <property type="entry name" value="alpha/beta knot"/>
    <property type="match status" value="1"/>
</dbReference>
<proteinExistence type="inferred from homology"/>
<dbReference type="EMBL" id="WNKU01000001">
    <property type="protein sequence ID" value="MTV47685.1"/>
    <property type="molecule type" value="Genomic_DNA"/>
</dbReference>
<evidence type="ECO:0000256" key="11">
    <source>
        <dbReference type="ARBA" id="ARBA00022694"/>
    </source>
</evidence>
<comment type="subunit">
    <text evidence="4 15 17">Homodimer.</text>
</comment>
<dbReference type="Pfam" id="PF01746">
    <property type="entry name" value="tRNA_m1G_MT"/>
    <property type="match status" value="1"/>
</dbReference>
<comment type="similarity">
    <text evidence="3 15 17">Belongs to the RNA methyltransferase TrmD family.</text>
</comment>
<gene>
    <name evidence="15 19" type="primary">trmD</name>
    <name evidence="19" type="ORF">GJ688_01650</name>
</gene>
<comment type="caution">
    <text evidence="19">The sequence shown here is derived from an EMBL/GenBank/DDBJ whole genome shotgun (WGS) entry which is preliminary data.</text>
</comment>
<dbReference type="NCBIfam" id="TIGR00088">
    <property type="entry name" value="trmD"/>
    <property type="match status" value="1"/>
</dbReference>
<evidence type="ECO:0000256" key="13">
    <source>
        <dbReference type="ARBA" id="ARBA00033392"/>
    </source>
</evidence>
<evidence type="ECO:0000256" key="17">
    <source>
        <dbReference type="RuleBase" id="RU003464"/>
    </source>
</evidence>
<comment type="function">
    <text evidence="1 15 17">Specifically methylates guanosine-37 in various tRNAs.</text>
</comment>
<comment type="catalytic activity">
    <reaction evidence="14 15 17">
        <text>guanosine(37) in tRNA + S-adenosyl-L-methionine = N(1)-methylguanosine(37) in tRNA + S-adenosyl-L-homocysteine + H(+)</text>
        <dbReference type="Rhea" id="RHEA:36899"/>
        <dbReference type="Rhea" id="RHEA-COMP:10145"/>
        <dbReference type="Rhea" id="RHEA-COMP:10147"/>
        <dbReference type="ChEBI" id="CHEBI:15378"/>
        <dbReference type="ChEBI" id="CHEBI:57856"/>
        <dbReference type="ChEBI" id="CHEBI:59789"/>
        <dbReference type="ChEBI" id="CHEBI:73542"/>
        <dbReference type="ChEBI" id="CHEBI:74269"/>
        <dbReference type="EC" id="2.1.1.228"/>
    </reaction>
</comment>
<dbReference type="PANTHER" id="PTHR46417">
    <property type="entry name" value="TRNA (GUANINE-N(1)-)-METHYLTRANSFERASE"/>
    <property type="match status" value="1"/>
</dbReference>
<evidence type="ECO:0000313" key="19">
    <source>
        <dbReference type="EMBL" id="MTV47685.1"/>
    </source>
</evidence>
<comment type="subcellular location">
    <subcellularLocation>
        <location evidence="2 15 17">Cytoplasm</location>
    </subcellularLocation>
</comment>
<dbReference type="InterPro" id="IPR016009">
    <property type="entry name" value="tRNA_MeTrfase_TRMD/TRM10"/>
</dbReference>
<dbReference type="PANTHER" id="PTHR46417:SF1">
    <property type="entry name" value="TRNA (GUANINE-N(1)-)-METHYLTRANSFERASE"/>
    <property type="match status" value="1"/>
</dbReference>
<dbReference type="CDD" id="cd18080">
    <property type="entry name" value="TrmD-like"/>
    <property type="match status" value="1"/>
</dbReference>
<evidence type="ECO:0000259" key="18">
    <source>
        <dbReference type="Pfam" id="PF01746"/>
    </source>
</evidence>
<evidence type="ECO:0000256" key="4">
    <source>
        <dbReference type="ARBA" id="ARBA00011738"/>
    </source>
</evidence>